<proteinExistence type="predicted"/>
<organism evidence="2 3">
    <name type="scientific">Amborella trichopoda</name>
    <dbReference type="NCBI Taxonomy" id="13333"/>
    <lineage>
        <taxon>Eukaryota</taxon>
        <taxon>Viridiplantae</taxon>
        <taxon>Streptophyta</taxon>
        <taxon>Embryophyta</taxon>
        <taxon>Tracheophyta</taxon>
        <taxon>Spermatophyta</taxon>
        <taxon>Magnoliopsida</taxon>
        <taxon>Amborellales</taxon>
        <taxon>Amborellaceae</taxon>
        <taxon>Amborella</taxon>
    </lineage>
</organism>
<gene>
    <name evidence="2" type="ORF">AMTR_s00058p00076140</name>
</gene>
<dbReference type="EMBL" id="KI393888">
    <property type="protein sequence ID" value="ERN06508.1"/>
    <property type="molecule type" value="Genomic_DNA"/>
</dbReference>
<dbReference type="HOGENOM" id="CLU_2416241_0_0_1"/>
<evidence type="ECO:0000313" key="3">
    <source>
        <dbReference type="Proteomes" id="UP000017836"/>
    </source>
</evidence>
<keyword evidence="3" id="KW-1185">Reference proteome</keyword>
<feature type="region of interest" description="Disordered" evidence="1">
    <location>
        <begin position="47"/>
        <end position="77"/>
    </location>
</feature>
<evidence type="ECO:0000313" key="2">
    <source>
        <dbReference type="EMBL" id="ERN06508.1"/>
    </source>
</evidence>
<accession>W1PEV8</accession>
<dbReference type="AlphaFoldDB" id="W1PEV8"/>
<dbReference type="Proteomes" id="UP000017836">
    <property type="component" value="Unassembled WGS sequence"/>
</dbReference>
<evidence type="ECO:0000256" key="1">
    <source>
        <dbReference type="SAM" id="MobiDB-lite"/>
    </source>
</evidence>
<reference evidence="3" key="1">
    <citation type="journal article" date="2013" name="Science">
        <title>The Amborella genome and the evolution of flowering plants.</title>
        <authorList>
            <consortium name="Amborella Genome Project"/>
        </authorList>
    </citation>
    <scope>NUCLEOTIDE SEQUENCE [LARGE SCALE GENOMIC DNA]</scope>
</reference>
<dbReference type="Gramene" id="ERN06508">
    <property type="protein sequence ID" value="ERN06508"/>
    <property type="gene ID" value="AMTR_s00058p00076140"/>
</dbReference>
<protein>
    <submittedName>
        <fullName evidence="2">Uncharacterized protein</fullName>
    </submittedName>
</protein>
<sequence>MPPTQALSSAARRKPRLSYPVHALGSWAAARHKPWVQQHSTPCPAQALGSAAERKPWAQPPSVGLGLSRPTQALGSRPVQVLSAQTLGVRGL</sequence>
<name>W1PEV8_AMBTC</name>